<feature type="compositionally biased region" description="Low complexity" evidence="2">
    <location>
        <begin position="716"/>
        <end position="727"/>
    </location>
</feature>
<proteinExistence type="predicted"/>
<reference evidence="6" key="1">
    <citation type="submission" date="2012-12" db="EMBL/GenBank/DDBJ databases">
        <authorList>
            <person name="Hellsten U."/>
            <person name="Grimwood J."/>
            <person name="Chapman J.A."/>
            <person name="Shapiro H."/>
            <person name="Aerts A."/>
            <person name="Otillar R.P."/>
            <person name="Terry A.Y."/>
            <person name="Boore J.L."/>
            <person name="Simakov O."/>
            <person name="Marletaz F."/>
            <person name="Cho S.-J."/>
            <person name="Edsinger-Gonzales E."/>
            <person name="Havlak P."/>
            <person name="Kuo D.-H."/>
            <person name="Larsson T."/>
            <person name="Lv J."/>
            <person name="Arendt D."/>
            <person name="Savage R."/>
            <person name="Osoegawa K."/>
            <person name="de Jong P."/>
            <person name="Lindberg D.R."/>
            <person name="Seaver E.C."/>
            <person name="Weisblat D.A."/>
            <person name="Putnam N.H."/>
            <person name="Grigoriev I.V."/>
            <person name="Rokhsar D.S."/>
        </authorList>
    </citation>
    <scope>NUCLEOTIDE SEQUENCE</scope>
</reference>
<dbReference type="PROSITE" id="PS50006">
    <property type="entry name" value="FHA_DOMAIN"/>
    <property type="match status" value="1"/>
</dbReference>
<evidence type="ECO:0000256" key="2">
    <source>
        <dbReference type="SAM" id="MobiDB-lite"/>
    </source>
</evidence>
<evidence type="ECO:0000313" key="4">
    <source>
        <dbReference type="EMBL" id="ESO04654.1"/>
    </source>
</evidence>
<dbReference type="OMA" id="QQAIWTF"/>
<gene>
    <name evidence="5" type="primary">20195285</name>
    <name evidence="4" type="ORF">HELRODRAFT_111661</name>
</gene>
<dbReference type="InterPro" id="IPR000253">
    <property type="entry name" value="FHA_dom"/>
</dbReference>
<feature type="region of interest" description="Disordered" evidence="2">
    <location>
        <begin position="622"/>
        <end position="769"/>
    </location>
</feature>
<reference evidence="4 6" key="2">
    <citation type="journal article" date="2013" name="Nature">
        <title>Insights into bilaterian evolution from three spiralian genomes.</title>
        <authorList>
            <person name="Simakov O."/>
            <person name="Marletaz F."/>
            <person name="Cho S.J."/>
            <person name="Edsinger-Gonzales E."/>
            <person name="Havlak P."/>
            <person name="Hellsten U."/>
            <person name="Kuo D.H."/>
            <person name="Larsson T."/>
            <person name="Lv J."/>
            <person name="Arendt D."/>
            <person name="Savage R."/>
            <person name="Osoegawa K."/>
            <person name="de Jong P."/>
            <person name="Grimwood J."/>
            <person name="Chapman J.A."/>
            <person name="Shapiro H."/>
            <person name="Aerts A."/>
            <person name="Otillar R.P."/>
            <person name="Terry A.Y."/>
            <person name="Boore J.L."/>
            <person name="Grigoriev I.V."/>
            <person name="Lindberg D.R."/>
            <person name="Seaver E.C."/>
            <person name="Weisblat D.A."/>
            <person name="Putnam N.H."/>
            <person name="Rokhsar D.S."/>
        </authorList>
    </citation>
    <scope>NUCLEOTIDE SEQUENCE</scope>
</reference>
<dbReference type="Gene3D" id="2.60.200.20">
    <property type="match status" value="1"/>
</dbReference>
<dbReference type="InParanoid" id="T1EFD3"/>
<feature type="domain" description="FHA" evidence="3">
    <location>
        <begin position="159"/>
        <end position="247"/>
    </location>
</feature>
<dbReference type="Proteomes" id="UP000015101">
    <property type="component" value="Unassembled WGS sequence"/>
</dbReference>
<dbReference type="OrthoDB" id="433755at2759"/>
<dbReference type="FunCoup" id="T1EFD3">
    <property type="interactions" value="1302"/>
</dbReference>
<dbReference type="KEGG" id="hro:HELRODRAFT_111661"/>
<dbReference type="SMART" id="SM00240">
    <property type="entry name" value="FHA"/>
    <property type="match status" value="1"/>
</dbReference>
<accession>T1EFD3</accession>
<reference evidence="5" key="3">
    <citation type="submission" date="2015-06" db="UniProtKB">
        <authorList>
            <consortium name="EnsemblMetazoa"/>
        </authorList>
    </citation>
    <scope>IDENTIFICATION</scope>
</reference>
<name>T1EFD3_HELRO</name>
<feature type="coiled-coil region" evidence="1">
    <location>
        <begin position="196"/>
        <end position="226"/>
    </location>
</feature>
<keyword evidence="6" id="KW-1185">Reference proteome</keyword>
<feature type="compositionally biased region" description="Basic and acidic residues" evidence="2">
    <location>
        <begin position="757"/>
        <end position="769"/>
    </location>
</feature>
<feature type="coiled-coil region" evidence="1">
    <location>
        <begin position="296"/>
        <end position="326"/>
    </location>
</feature>
<keyword evidence="1" id="KW-0175">Coiled coil</keyword>
<evidence type="ECO:0000313" key="6">
    <source>
        <dbReference type="Proteomes" id="UP000015101"/>
    </source>
</evidence>
<dbReference type="CTD" id="20195285"/>
<protein>
    <recommendedName>
        <fullName evidence="3">FHA domain-containing protein</fullName>
    </recommendedName>
</protein>
<dbReference type="FunFam" id="2.60.200.20:FF:000071">
    <property type="entry name" value="AGAP004588-PA"/>
    <property type="match status" value="1"/>
</dbReference>
<feature type="coiled-coil region" evidence="1">
    <location>
        <begin position="506"/>
        <end position="590"/>
    </location>
</feature>
<dbReference type="PANTHER" id="PTHR23308">
    <property type="entry name" value="NUCLEAR INHIBITOR OF PROTEIN PHOSPHATASE-1"/>
    <property type="match status" value="1"/>
</dbReference>
<dbReference type="Pfam" id="PF00498">
    <property type="entry name" value="FHA"/>
    <property type="match status" value="2"/>
</dbReference>
<dbReference type="AlphaFoldDB" id="T1EFD3"/>
<dbReference type="GeneID" id="20195285"/>
<dbReference type="InterPro" id="IPR008984">
    <property type="entry name" value="SMAD_FHA_dom_sf"/>
</dbReference>
<feature type="compositionally biased region" description="Polar residues" evidence="2">
    <location>
        <begin position="688"/>
        <end position="703"/>
    </location>
</feature>
<dbReference type="eggNOG" id="KOG1881">
    <property type="taxonomic scope" value="Eukaryota"/>
</dbReference>
<dbReference type="EMBL" id="AMQM01004155">
    <property type="status" value="NOT_ANNOTATED_CDS"/>
    <property type="molecule type" value="Genomic_DNA"/>
</dbReference>
<feature type="compositionally biased region" description="Acidic residues" evidence="2">
    <location>
        <begin position="638"/>
        <end position="650"/>
    </location>
</feature>
<dbReference type="EMBL" id="KB096457">
    <property type="protein sequence ID" value="ESO04654.1"/>
    <property type="molecule type" value="Genomic_DNA"/>
</dbReference>
<dbReference type="SUPFAM" id="SSF49879">
    <property type="entry name" value="SMAD/FHA domain"/>
    <property type="match status" value="1"/>
</dbReference>
<feature type="region of interest" description="Disordered" evidence="2">
    <location>
        <begin position="81"/>
        <end position="104"/>
    </location>
</feature>
<dbReference type="STRING" id="6412.T1EFD3"/>
<dbReference type="CDD" id="cd22677">
    <property type="entry name" value="FHA_Kanadaptin"/>
    <property type="match status" value="1"/>
</dbReference>
<dbReference type="RefSeq" id="XP_009017233.1">
    <property type="nucleotide sequence ID" value="XM_009018985.1"/>
</dbReference>
<evidence type="ECO:0000259" key="3">
    <source>
        <dbReference type="PROSITE" id="PS50006"/>
    </source>
</evidence>
<dbReference type="EnsemblMetazoa" id="HelroT111661">
    <property type="protein sequence ID" value="HelroP111661"/>
    <property type="gene ID" value="HelroG111661"/>
</dbReference>
<dbReference type="HOGENOM" id="CLU_015909_2_1_1"/>
<feature type="compositionally biased region" description="Basic and acidic residues" evidence="2">
    <location>
        <begin position="668"/>
        <end position="687"/>
    </location>
</feature>
<dbReference type="CDD" id="cd19856">
    <property type="entry name" value="DSRM_Kanadaptin"/>
    <property type="match status" value="1"/>
</dbReference>
<evidence type="ECO:0000313" key="5">
    <source>
        <dbReference type="EnsemblMetazoa" id="HelroP111661"/>
    </source>
</evidence>
<dbReference type="GO" id="GO:0003729">
    <property type="term" value="F:mRNA binding"/>
    <property type="evidence" value="ECO:0000318"/>
    <property type="project" value="GO_Central"/>
</dbReference>
<organism evidence="5 6">
    <name type="scientific">Helobdella robusta</name>
    <name type="common">Californian leech</name>
    <dbReference type="NCBI Taxonomy" id="6412"/>
    <lineage>
        <taxon>Eukaryota</taxon>
        <taxon>Metazoa</taxon>
        <taxon>Spiralia</taxon>
        <taxon>Lophotrochozoa</taxon>
        <taxon>Annelida</taxon>
        <taxon>Clitellata</taxon>
        <taxon>Hirudinea</taxon>
        <taxon>Rhynchobdellida</taxon>
        <taxon>Glossiphoniidae</taxon>
        <taxon>Helobdella</taxon>
    </lineage>
</organism>
<sequence length="769" mass="88050">MAETNVEINAGDCSVDDKVMIKNDTKTDDANRNGISNSDNITDSFKVPEQIAISSFGFKKSSQAIKSNSCKILEEEADKVKKPKPLEKNGESDKNLSDSENFKKKVECSSSRQAKLTVNLPYKEPSWGGCDEKSNQYKLEVIKQGTVIENISLTDKSLIVFGRLPSCDVPMDHPSISRHHAVLQYRVNREDKDINDDDENEKIKVMKNEEESAKNEESSADKNEKEDGWYIYDLDSTHGTWVNKYRLPPHKYIRIRVGHVLKFGGSTRLYIVHGPDTDKESESELNVTELRKLKRETEMARMLEEADQETKRVEKERLERLREENRGCSWGMEEDDEVVEDSEDNDPNAVNPFAELTDESLYIENPKKAIKGFYEREDLEEPEYEFIDDDTLFIGAGFKRRCRLKLPIDGPNGEPLYAEVAVSGKKREAVIACALEACRILDRHGVLRQSHHESRAKKRRKNWAEEDYYDSDDDTYLDRTGDVEKKRQYRMQKVEKVNLGSKVETYDSLKEKFDKVSEEINELEEKLAKDEELKSKSLKEKKEDDDEEEVDVLDAFMKSIKSGGLDVRTKMEMKRKLLELKHQKMRLQSLVALSKPCDIKIIPNLRTSTNLFGKKQNFSKLVRPMREVANNQKNNDKNEEEEEEEDDEGVEREKAKNVVTEVDDDNNEANKNKINEIHRQGGNEREIISQNPAPNLSNSSGDNSTKNVSKTKRKTSSSSQLSVSSVAKKLKEESLSALPAEDGLDYSTWMPPSDQAGDGRTKLNEKYGY</sequence>
<evidence type="ECO:0000256" key="1">
    <source>
        <dbReference type="SAM" id="Coils"/>
    </source>
</evidence>
<dbReference type="InterPro" id="IPR050923">
    <property type="entry name" value="Cell_Proc_Reg/RNA_Proc"/>
</dbReference>